<dbReference type="PANTHER" id="PTHR23020:SF8">
    <property type="entry name" value="CHK KINASE-LIKE DOMAIN-CONTAINING PROTEIN"/>
    <property type="match status" value="1"/>
</dbReference>
<name>A0A1I7X6K1_HETBA</name>
<dbReference type="AlphaFoldDB" id="A0A1I7X6K1"/>
<dbReference type="Proteomes" id="UP000095283">
    <property type="component" value="Unplaced"/>
</dbReference>
<organism evidence="1 2">
    <name type="scientific">Heterorhabditis bacteriophora</name>
    <name type="common">Entomopathogenic nematode worm</name>
    <dbReference type="NCBI Taxonomy" id="37862"/>
    <lineage>
        <taxon>Eukaryota</taxon>
        <taxon>Metazoa</taxon>
        <taxon>Ecdysozoa</taxon>
        <taxon>Nematoda</taxon>
        <taxon>Chromadorea</taxon>
        <taxon>Rhabditida</taxon>
        <taxon>Rhabditina</taxon>
        <taxon>Rhabditomorpha</taxon>
        <taxon>Strongyloidea</taxon>
        <taxon>Heterorhabditidae</taxon>
        <taxon>Heterorhabditis</taxon>
    </lineage>
</organism>
<dbReference type="WBParaSite" id="Hba_13243">
    <property type="protein sequence ID" value="Hba_13243"/>
    <property type="gene ID" value="Hba_13243"/>
</dbReference>
<sequence length="174" mass="19963">MRCEIIAVVLQYLSDYWSNLTMSLAQLADGILSTYVTWDDIQIDVLKIFGEGAKFGPNKNATDIGAGKTYLMRKFSEENPLKGYIIMDYVDNGVPIHIFDNLTPEDLHQTTSNLITIFRRFGGERLAERIDKLEKLFPFIVDISLAERLSEELSVLKENKNELETIYYENINTL</sequence>
<keyword evidence="1" id="KW-1185">Reference proteome</keyword>
<evidence type="ECO:0000313" key="1">
    <source>
        <dbReference type="Proteomes" id="UP000095283"/>
    </source>
</evidence>
<dbReference type="PANTHER" id="PTHR23020">
    <property type="entry name" value="UNCHARACTERIZED NUCLEAR HORMONE RECEPTOR-RELATED"/>
    <property type="match status" value="1"/>
</dbReference>
<proteinExistence type="predicted"/>
<evidence type="ECO:0000313" key="2">
    <source>
        <dbReference type="WBParaSite" id="Hba_13243"/>
    </source>
</evidence>
<dbReference type="InterPro" id="IPR052961">
    <property type="entry name" value="Oxido-Kinase-like_Enzymes"/>
</dbReference>
<accession>A0A1I7X6K1</accession>
<dbReference type="Pfam" id="PF07914">
    <property type="entry name" value="DUF1679"/>
    <property type="match status" value="1"/>
</dbReference>
<protein>
    <submittedName>
        <fullName evidence="2">DUF2326 domain-containing protein</fullName>
    </submittedName>
</protein>
<dbReference type="InterPro" id="IPR012877">
    <property type="entry name" value="Dhs-27"/>
</dbReference>
<reference evidence="2" key="1">
    <citation type="submission" date="2016-11" db="UniProtKB">
        <authorList>
            <consortium name="WormBaseParasite"/>
        </authorList>
    </citation>
    <scope>IDENTIFICATION</scope>
</reference>